<accession>A0ABP7A3Z0</accession>
<evidence type="ECO:0000259" key="1">
    <source>
        <dbReference type="Pfam" id="PF10686"/>
    </source>
</evidence>
<gene>
    <name evidence="2" type="ORF">GCM10022223_46990</name>
</gene>
<feature type="domain" description="YspA cpYpsA-related SLOG" evidence="1">
    <location>
        <begin position="117"/>
        <end position="180"/>
    </location>
</feature>
<evidence type="ECO:0000313" key="3">
    <source>
        <dbReference type="Proteomes" id="UP001501074"/>
    </source>
</evidence>
<comment type="caution">
    <text evidence="2">The sequence shown here is derived from an EMBL/GenBank/DDBJ whole genome shotgun (WGS) entry which is preliminary data.</text>
</comment>
<evidence type="ECO:0000313" key="2">
    <source>
        <dbReference type="EMBL" id="GAA3624518.1"/>
    </source>
</evidence>
<sequence length="243" mass="25991">MGAPRAGAGDAHLTPDEELIACVGGLMDGQWFTAADWAARQQTAAYMLAREQGQGASTIYEPTRERRRHRTDPRPGIVWVPQRTEAAPAPVREPLVPISSVPAAPPMPMAPGIEVFRLLLTGSRRWNDVATITRRLDGVLARHPGLIIRHGACPAGADAIAETWARANGVPTDPWPTDWRGLGRAAGPVRNRAMVEAGADGCMAFILDSSRGASRCADMADAAGIPIFRERRTSRGHLAAQAA</sequence>
<dbReference type="EMBL" id="BAAAZO010000009">
    <property type="protein sequence ID" value="GAA3624518.1"/>
    <property type="molecule type" value="Genomic_DNA"/>
</dbReference>
<name>A0ABP7A3Z0_9ACTN</name>
<proteinExistence type="predicted"/>
<organism evidence="2 3">
    <name type="scientific">Kineosporia mesophila</name>
    <dbReference type="NCBI Taxonomy" id="566012"/>
    <lineage>
        <taxon>Bacteria</taxon>
        <taxon>Bacillati</taxon>
        <taxon>Actinomycetota</taxon>
        <taxon>Actinomycetes</taxon>
        <taxon>Kineosporiales</taxon>
        <taxon>Kineosporiaceae</taxon>
        <taxon>Kineosporia</taxon>
    </lineage>
</organism>
<keyword evidence="3" id="KW-1185">Reference proteome</keyword>
<protein>
    <recommendedName>
        <fullName evidence="1">YspA cpYpsA-related SLOG domain-containing protein</fullName>
    </recommendedName>
</protein>
<dbReference type="Proteomes" id="UP001501074">
    <property type="component" value="Unassembled WGS sequence"/>
</dbReference>
<dbReference type="Pfam" id="PF10686">
    <property type="entry name" value="YAcAr"/>
    <property type="match status" value="1"/>
</dbReference>
<dbReference type="InterPro" id="IPR019627">
    <property type="entry name" value="YAcAr"/>
</dbReference>
<dbReference type="RefSeq" id="WP_231487775.1">
    <property type="nucleotide sequence ID" value="NZ_BAAAZO010000009.1"/>
</dbReference>
<reference evidence="3" key="1">
    <citation type="journal article" date="2019" name="Int. J. Syst. Evol. Microbiol.">
        <title>The Global Catalogue of Microorganisms (GCM) 10K type strain sequencing project: providing services to taxonomists for standard genome sequencing and annotation.</title>
        <authorList>
            <consortium name="The Broad Institute Genomics Platform"/>
            <consortium name="The Broad Institute Genome Sequencing Center for Infectious Disease"/>
            <person name="Wu L."/>
            <person name="Ma J."/>
        </authorList>
    </citation>
    <scope>NUCLEOTIDE SEQUENCE [LARGE SCALE GENOMIC DNA]</scope>
    <source>
        <strain evidence="3">JCM 16902</strain>
    </source>
</reference>